<accession>A0ABR5ANJ4</accession>
<dbReference type="Proteomes" id="UP000031982">
    <property type="component" value="Unassembled WGS sequence"/>
</dbReference>
<evidence type="ECO:0000256" key="1">
    <source>
        <dbReference type="SAM" id="MobiDB-lite"/>
    </source>
</evidence>
<evidence type="ECO:0000313" key="2">
    <source>
        <dbReference type="EMBL" id="KIL71855.1"/>
    </source>
</evidence>
<gene>
    <name evidence="2" type="ORF">SD77_3614</name>
</gene>
<name>A0ABR5ANJ4_BACBA</name>
<reference evidence="2 3" key="1">
    <citation type="submission" date="2015-01" db="EMBL/GenBank/DDBJ databases">
        <title>Genome Assembly of Bacillus badius MTCC 1458.</title>
        <authorList>
            <person name="Verma A."/>
            <person name="Khatri I."/>
            <person name="Mual P."/>
            <person name="Subramanian S."/>
            <person name="Krishnamurthi S."/>
        </authorList>
    </citation>
    <scope>NUCLEOTIDE SEQUENCE [LARGE SCALE GENOMIC DNA]</scope>
    <source>
        <strain evidence="2 3">MTCC 1458</strain>
    </source>
</reference>
<dbReference type="EMBL" id="JXLP01000047">
    <property type="protein sequence ID" value="KIL71855.1"/>
    <property type="molecule type" value="Genomic_DNA"/>
</dbReference>
<feature type="region of interest" description="Disordered" evidence="1">
    <location>
        <begin position="1"/>
        <end position="49"/>
    </location>
</feature>
<comment type="caution">
    <text evidence="2">The sequence shown here is derived from an EMBL/GenBank/DDBJ whole genome shotgun (WGS) entry which is preliminary data.</text>
</comment>
<sequence>MEGAQTPAGSAGQVRPRTRFGAEEAHRPPRGKRSAWNGNQPGPSARKIKSTANVSFSSLITAGGFHFQTDIAVRHPLFCALR</sequence>
<dbReference type="GO" id="GO:0016853">
    <property type="term" value="F:isomerase activity"/>
    <property type="evidence" value="ECO:0007669"/>
    <property type="project" value="UniProtKB-KW"/>
</dbReference>
<keyword evidence="3" id="KW-1185">Reference proteome</keyword>
<protein>
    <submittedName>
        <fullName evidence="2">Ribose 5-phosphate isomerase B</fullName>
    </submittedName>
</protein>
<evidence type="ECO:0000313" key="3">
    <source>
        <dbReference type="Proteomes" id="UP000031982"/>
    </source>
</evidence>
<keyword evidence="2" id="KW-0413">Isomerase</keyword>
<organism evidence="2 3">
    <name type="scientific">Bacillus badius</name>
    <dbReference type="NCBI Taxonomy" id="1455"/>
    <lineage>
        <taxon>Bacteria</taxon>
        <taxon>Bacillati</taxon>
        <taxon>Bacillota</taxon>
        <taxon>Bacilli</taxon>
        <taxon>Bacillales</taxon>
        <taxon>Bacillaceae</taxon>
        <taxon>Pseudobacillus</taxon>
    </lineage>
</organism>
<proteinExistence type="predicted"/>